<name>A0A9D9GQX9_9BACL</name>
<dbReference type="Gene3D" id="3.30.420.10">
    <property type="entry name" value="Ribonuclease H-like superfamily/Ribonuclease H"/>
    <property type="match status" value="1"/>
</dbReference>
<gene>
    <name evidence="2" type="ORF">IAC78_01890</name>
</gene>
<dbReference type="EMBL" id="JADING010000054">
    <property type="protein sequence ID" value="MBO8414218.1"/>
    <property type="molecule type" value="Genomic_DNA"/>
</dbReference>
<dbReference type="SUPFAM" id="SSF53098">
    <property type="entry name" value="Ribonuclease H-like"/>
    <property type="match status" value="1"/>
</dbReference>
<reference evidence="2" key="2">
    <citation type="journal article" date="2021" name="PeerJ">
        <title>Extensive microbial diversity within the chicken gut microbiome revealed by metagenomics and culture.</title>
        <authorList>
            <person name="Gilroy R."/>
            <person name="Ravi A."/>
            <person name="Getino M."/>
            <person name="Pursley I."/>
            <person name="Horton D.L."/>
            <person name="Alikhan N.F."/>
            <person name="Baker D."/>
            <person name="Gharbi K."/>
            <person name="Hall N."/>
            <person name="Watson M."/>
            <person name="Adriaenssens E.M."/>
            <person name="Foster-Nyarko E."/>
            <person name="Jarju S."/>
            <person name="Secka A."/>
            <person name="Antonio M."/>
            <person name="Oren A."/>
            <person name="Chaudhuri R.R."/>
            <person name="La Ragione R."/>
            <person name="Hildebrand F."/>
            <person name="Pallen M.J."/>
        </authorList>
    </citation>
    <scope>NUCLEOTIDE SEQUENCE</scope>
    <source>
        <strain evidence="2">1748</strain>
    </source>
</reference>
<feature type="domain" description="Exonuclease" evidence="1">
    <location>
        <begin position="13"/>
        <end position="198"/>
    </location>
</feature>
<dbReference type="InterPro" id="IPR013520">
    <property type="entry name" value="Ribonucl_H"/>
</dbReference>
<accession>A0A9D9GQX9</accession>
<dbReference type="GO" id="GO:0004527">
    <property type="term" value="F:exonuclease activity"/>
    <property type="evidence" value="ECO:0007669"/>
    <property type="project" value="UniProtKB-ARBA"/>
</dbReference>
<dbReference type="InterPro" id="IPR012337">
    <property type="entry name" value="RNaseH-like_sf"/>
</dbReference>
<comment type="caution">
    <text evidence="2">The sequence shown here is derived from an EMBL/GenBank/DDBJ whole genome shotgun (WGS) entry which is preliminary data.</text>
</comment>
<reference evidence="2" key="1">
    <citation type="submission" date="2020-10" db="EMBL/GenBank/DDBJ databases">
        <authorList>
            <person name="Gilroy R."/>
        </authorList>
    </citation>
    <scope>NUCLEOTIDE SEQUENCE</scope>
    <source>
        <strain evidence="2">1748</strain>
    </source>
</reference>
<evidence type="ECO:0000313" key="2">
    <source>
        <dbReference type="EMBL" id="MBO8414218.1"/>
    </source>
</evidence>
<organism evidence="2 3">
    <name type="scientific">Candidatus Scatoplasma merdavium</name>
    <dbReference type="NCBI Taxonomy" id="2840932"/>
    <lineage>
        <taxon>Bacteria</taxon>
        <taxon>Bacillati</taxon>
        <taxon>Bacillota</taxon>
        <taxon>Bacilli</taxon>
        <taxon>Bacillales</taxon>
        <taxon>Candidatus Scatoplasma</taxon>
    </lineage>
</organism>
<dbReference type="Proteomes" id="UP000823629">
    <property type="component" value="Unassembled WGS sequence"/>
</dbReference>
<dbReference type="SMART" id="SM00479">
    <property type="entry name" value="EXOIII"/>
    <property type="match status" value="1"/>
</dbReference>
<evidence type="ECO:0000313" key="3">
    <source>
        <dbReference type="Proteomes" id="UP000823629"/>
    </source>
</evidence>
<dbReference type="AlphaFoldDB" id="A0A9D9GQX9"/>
<sequence>MELLKPLLQSAKNLLFLDLEGTQYTHEIIAIGAVLVSCDEKYVPYGEVKTFKRYCLTNSSIGSVIRTMTGIDEKFLKQNGISYRQALVELNDFLSTSTRSLKILVYGNNDAKMVKTSYKVLENPLPFETNFTNFLINNIVDIEKVLNFFLRGKRSDMLSLVHLRQLLELPSNGKAHDPLNDAKDLYDIYKAFVSDKERMKRTYRSLLKNADLVPSPIVSIIYDLLNGKSVTPEDLERCLDNYFA</sequence>
<protein>
    <submittedName>
        <fullName evidence="2">3'-5' exoribonuclease</fullName>
    </submittedName>
</protein>
<dbReference type="InterPro" id="IPR036397">
    <property type="entry name" value="RNaseH_sf"/>
</dbReference>
<dbReference type="Pfam" id="PF00929">
    <property type="entry name" value="RNase_T"/>
    <property type="match status" value="1"/>
</dbReference>
<dbReference type="GO" id="GO:0003676">
    <property type="term" value="F:nucleic acid binding"/>
    <property type="evidence" value="ECO:0007669"/>
    <property type="project" value="InterPro"/>
</dbReference>
<proteinExistence type="predicted"/>
<evidence type="ECO:0000259" key="1">
    <source>
        <dbReference type="SMART" id="SM00479"/>
    </source>
</evidence>